<evidence type="ECO:0000313" key="3">
    <source>
        <dbReference type="Proteomes" id="UP000031586"/>
    </source>
</evidence>
<gene>
    <name evidence="2" type="ORF">H735_17060</name>
</gene>
<organism evidence="2 3">
    <name type="scientific">Vibrio owensii CAIM 1854 = LMG 25443</name>
    <dbReference type="NCBI Taxonomy" id="1229493"/>
    <lineage>
        <taxon>Bacteria</taxon>
        <taxon>Pseudomonadati</taxon>
        <taxon>Pseudomonadota</taxon>
        <taxon>Gammaproteobacteria</taxon>
        <taxon>Vibrionales</taxon>
        <taxon>Vibrionaceae</taxon>
        <taxon>Vibrio</taxon>
    </lineage>
</organism>
<keyword evidence="1" id="KW-1133">Transmembrane helix</keyword>
<evidence type="ECO:0008006" key="4">
    <source>
        <dbReference type="Google" id="ProtNLM"/>
    </source>
</evidence>
<feature type="transmembrane region" description="Helical" evidence="1">
    <location>
        <begin position="40"/>
        <end position="59"/>
    </location>
</feature>
<dbReference type="PATRIC" id="fig|1229493.5.peg.2563"/>
<accession>A0A0C1Z6U4</accession>
<keyword evidence="1" id="KW-0812">Transmembrane</keyword>
<protein>
    <recommendedName>
        <fullName evidence="4">Chemotaxis protein</fullName>
    </recommendedName>
</protein>
<dbReference type="RefSeq" id="WP_020197324.1">
    <property type="nucleotide sequence ID" value="NZ_BAOH01000112.1"/>
</dbReference>
<dbReference type="AlphaFoldDB" id="A0A0C1Z6U4"/>
<evidence type="ECO:0000256" key="1">
    <source>
        <dbReference type="SAM" id="Phobius"/>
    </source>
</evidence>
<comment type="caution">
    <text evidence="2">The sequence shown here is derived from an EMBL/GenBank/DDBJ whole genome shotgun (WGS) entry which is preliminary data.</text>
</comment>
<keyword evidence="1" id="KW-0472">Membrane</keyword>
<name>A0A0C1Z6U4_9VIBR</name>
<proteinExistence type="predicted"/>
<reference evidence="2 3" key="1">
    <citation type="submission" date="2014-07" db="EMBL/GenBank/DDBJ databases">
        <title>Unique and conserved regions in Vibrio harveyi and related species in comparison with the shrimp pathogen Vibrio harveyi CAIM 1792.</title>
        <authorList>
            <person name="Espinoza-Valles I."/>
            <person name="Vora G."/>
            <person name="Leekitcharoenphon P."/>
            <person name="Ussery D."/>
            <person name="Hoj L."/>
            <person name="Gomez-Gil B."/>
        </authorList>
    </citation>
    <scope>NUCLEOTIDE SEQUENCE [LARGE SCALE GENOMIC DNA]</scope>
    <source>
        <strain evidence="3">CAIM 1854 / LMG 25443</strain>
    </source>
</reference>
<dbReference type="EMBL" id="JPRD01000028">
    <property type="protein sequence ID" value="KIF51864.1"/>
    <property type="molecule type" value="Genomic_DNA"/>
</dbReference>
<evidence type="ECO:0000313" key="2">
    <source>
        <dbReference type="EMBL" id="KIF51864.1"/>
    </source>
</evidence>
<dbReference type="Proteomes" id="UP000031586">
    <property type="component" value="Unassembled WGS sequence"/>
</dbReference>
<sequence length="114" mass="12778">MRRSTNFKVALLATCNMLFWASIAVSTVALSRPNISIEVLISQLFIAGVFTWATIYWLVHNCVKPITCITNDIERMNQTGSVVPIANIYGEEYEALLVAVNKAMRLAQGEKQER</sequence>